<dbReference type="EMBL" id="CP017774">
    <property type="protein sequence ID" value="AOZ98854.1"/>
    <property type="molecule type" value="Genomic_DNA"/>
</dbReference>
<dbReference type="OrthoDB" id="9816308at2"/>
<dbReference type="RefSeq" id="WP_071184102.1">
    <property type="nucleotide sequence ID" value="NZ_CP017774.1"/>
</dbReference>
<dbReference type="InterPro" id="IPR029010">
    <property type="entry name" value="ThuA-like"/>
</dbReference>
<dbReference type="PANTHER" id="PTHR40469:SF2">
    <property type="entry name" value="GALACTOSE-BINDING DOMAIN-LIKE SUPERFAMILY PROTEIN"/>
    <property type="match status" value="1"/>
</dbReference>
<accession>A0A1D9P980</accession>
<reference evidence="2 3" key="1">
    <citation type="submission" date="2016-10" db="EMBL/GenBank/DDBJ databases">
        <title>Complete Genome Sequence of Flavobacterium sp. PK15.</title>
        <authorList>
            <person name="Ekwe A."/>
            <person name="Kim S.B."/>
        </authorList>
    </citation>
    <scope>NUCLEOTIDE SEQUENCE [LARGE SCALE GENOMIC DNA]</scope>
    <source>
        <strain evidence="2 3">PK15</strain>
    </source>
</reference>
<dbReference type="Pfam" id="PF06283">
    <property type="entry name" value="ThuA"/>
    <property type="match status" value="1"/>
</dbReference>
<evidence type="ECO:0000313" key="2">
    <source>
        <dbReference type="EMBL" id="AOZ98854.1"/>
    </source>
</evidence>
<dbReference type="STRING" id="1306519.BIW12_05075"/>
<keyword evidence="3" id="KW-1185">Reference proteome</keyword>
<dbReference type="KEGG" id="fcm:BIW12_05075"/>
<dbReference type="Proteomes" id="UP000178198">
    <property type="component" value="Chromosome"/>
</dbReference>
<name>A0A1D9P980_9FLAO</name>
<protein>
    <recommendedName>
        <fullName evidence="1">ThuA-like domain-containing protein</fullName>
    </recommendedName>
</protein>
<sequence>MKIKLMLLTIVFGLGSVFANPLAKKRILVYTKNGKGYVHKNIPFSVEAWKKIGEANNLIVDVSDDPAVMTTENLAKYSCLVFSNTCNDIFDTEEQKQALVDYIHAGGAFVGVHSASDSEKDWPWFATLVGGRFKRHPAFQSFEIKVIDKNHPSTSMLGETWRKEDECYYMNEFNPNTHVLLAADMRTVIDSEKEVYPGRTFGDYLPLAWCHEFEGGRVFYTALGHDSKDYVDPVFIQHLTGGLLWALGENPKESHSKKRIKSK</sequence>
<dbReference type="PANTHER" id="PTHR40469">
    <property type="entry name" value="SECRETED GLYCOSYL HYDROLASE"/>
    <property type="match status" value="1"/>
</dbReference>
<feature type="domain" description="ThuA-like" evidence="1">
    <location>
        <begin position="26"/>
        <end position="246"/>
    </location>
</feature>
<evidence type="ECO:0000259" key="1">
    <source>
        <dbReference type="Pfam" id="PF06283"/>
    </source>
</evidence>
<dbReference type="Gene3D" id="3.40.50.880">
    <property type="match status" value="1"/>
</dbReference>
<dbReference type="SUPFAM" id="SSF52317">
    <property type="entry name" value="Class I glutamine amidotransferase-like"/>
    <property type="match status" value="1"/>
</dbReference>
<dbReference type="InterPro" id="IPR029062">
    <property type="entry name" value="Class_I_gatase-like"/>
</dbReference>
<dbReference type="AlphaFoldDB" id="A0A1D9P980"/>
<proteinExistence type="predicted"/>
<gene>
    <name evidence="2" type="ORF">BIW12_05075</name>
</gene>
<organism evidence="2 3">
    <name type="scientific">Flavobacterium commune</name>
    <dbReference type="NCBI Taxonomy" id="1306519"/>
    <lineage>
        <taxon>Bacteria</taxon>
        <taxon>Pseudomonadati</taxon>
        <taxon>Bacteroidota</taxon>
        <taxon>Flavobacteriia</taxon>
        <taxon>Flavobacteriales</taxon>
        <taxon>Flavobacteriaceae</taxon>
        <taxon>Flavobacterium</taxon>
    </lineage>
</organism>
<evidence type="ECO:0000313" key="3">
    <source>
        <dbReference type="Proteomes" id="UP000178198"/>
    </source>
</evidence>